<feature type="region of interest" description="Disordered" evidence="1">
    <location>
        <begin position="1"/>
        <end position="41"/>
    </location>
</feature>
<reference evidence="3 5" key="2">
    <citation type="submission" date="2024-04" db="EMBL/GenBank/DDBJ databases">
        <title>Complete genome sequence of Nguyenibacter vanlangesis HBCM-1154, a strain capable of nitrogen fixation, IAA production, and phosphorus solubilization isolated from sugarcane soil.</title>
        <authorList>
            <person name="MY HANH P."/>
        </authorList>
    </citation>
    <scope>NUCLEOTIDE SEQUENCE [LARGE SCALE GENOMIC DNA]</scope>
    <source>
        <strain evidence="3 5">HBCM 1154</strain>
    </source>
</reference>
<evidence type="ECO:0000313" key="5">
    <source>
        <dbReference type="Proteomes" id="UP001449795"/>
    </source>
</evidence>
<dbReference type="EMBL" id="CP152276">
    <property type="protein sequence ID" value="XAE42376.1"/>
    <property type="molecule type" value="Genomic_DNA"/>
</dbReference>
<dbReference type="RefSeq" id="WP_176640641.1">
    <property type="nucleotide sequence ID" value="NZ_CP152276.1"/>
</dbReference>
<dbReference type="AlphaFoldDB" id="A0A7Y7IY32"/>
<accession>A0A7Y7IY32</accession>
<organism evidence="2 4">
    <name type="scientific">Nguyenibacter vanlangensis</name>
    <dbReference type="NCBI Taxonomy" id="1216886"/>
    <lineage>
        <taxon>Bacteria</taxon>
        <taxon>Pseudomonadati</taxon>
        <taxon>Pseudomonadota</taxon>
        <taxon>Alphaproteobacteria</taxon>
        <taxon>Acetobacterales</taxon>
        <taxon>Acetobacteraceae</taxon>
        <taxon>Nguyenibacter</taxon>
    </lineage>
</organism>
<dbReference type="Proteomes" id="UP001449795">
    <property type="component" value="Chromosome"/>
</dbReference>
<evidence type="ECO:0000313" key="2">
    <source>
        <dbReference type="EMBL" id="NVN11986.1"/>
    </source>
</evidence>
<evidence type="ECO:0000313" key="4">
    <source>
        <dbReference type="Proteomes" id="UP000534870"/>
    </source>
</evidence>
<evidence type="ECO:0000256" key="1">
    <source>
        <dbReference type="SAM" id="MobiDB-lite"/>
    </source>
</evidence>
<sequence length="50" mass="5357">MGSKQKKDRGETTPAKSFPRMQVTDNPSPPLDADIAGGSIKNGFSYVPFS</sequence>
<evidence type="ECO:0000313" key="3">
    <source>
        <dbReference type="EMBL" id="XAE42376.1"/>
    </source>
</evidence>
<name>A0A7Y7IY32_9PROT</name>
<dbReference type="EMBL" id="JABXXP010000303">
    <property type="protein sequence ID" value="NVN11986.1"/>
    <property type="molecule type" value="Genomic_DNA"/>
</dbReference>
<reference evidence="2 4" key="1">
    <citation type="submission" date="2020-06" db="EMBL/GenBank/DDBJ databases">
        <title>Description of novel acetic acid bacteria.</title>
        <authorList>
            <person name="Sombolestani A."/>
        </authorList>
    </citation>
    <scope>NUCLEOTIDE SEQUENCE [LARGE SCALE GENOMIC DNA]</scope>
    <source>
        <strain evidence="2 4">LMG 31431</strain>
    </source>
</reference>
<keyword evidence="5" id="KW-1185">Reference proteome</keyword>
<dbReference type="Proteomes" id="UP000534870">
    <property type="component" value="Unassembled WGS sequence"/>
</dbReference>
<protein>
    <submittedName>
        <fullName evidence="2">Uncharacterized protein</fullName>
    </submittedName>
</protein>
<gene>
    <name evidence="3" type="ORF">AAC691_19305</name>
    <name evidence="2" type="ORF">HUK84_12805</name>
</gene>
<proteinExistence type="predicted"/>